<dbReference type="STRING" id="202952.GCA_000747725_00418"/>
<evidence type="ECO:0000313" key="1">
    <source>
        <dbReference type="EMBL" id="ENV34390.1"/>
    </source>
</evidence>
<dbReference type="RefSeq" id="WP_004860726.1">
    <property type="nucleotide sequence ID" value="NZ_ASYY01000029.1"/>
</dbReference>
<reference evidence="1 2" key="1">
    <citation type="submission" date="2013-02" db="EMBL/GenBank/DDBJ databases">
        <title>The Genome Sequence of Acinetobacter gerneri CIP 107464.</title>
        <authorList>
            <consortium name="The Broad Institute Genome Sequencing Platform"/>
            <consortium name="The Broad Institute Genome Sequencing Center for Infectious Disease"/>
            <person name="Cerqueira G."/>
            <person name="Feldgarden M."/>
            <person name="Courvalin P."/>
            <person name="Perichon B."/>
            <person name="Grillot-Courvalin C."/>
            <person name="Clermont D."/>
            <person name="Rocha E."/>
            <person name="Yoon E.-J."/>
            <person name="Nemec A."/>
            <person name="Walker B."/>
            <person name="Young S.K."/>
            <person name="Zeng Q."/>
            <person name="Gargeya S."/>
            <person name="Fitzgerald M."/>
            <person name="Haas B."/>
            <person name="Abouelleil A."/>
            <person name="Alvarado L."/>
            <person name="Arachchi H.M."/>
            <person name="Berlin A.M."/>
            <person name="Chapman S.B."/>
            <person name="Dewar J."/>
            <person name="Goldberg J."/>
            <person name="Griggs A."/>
            <person name="Gujja S."/>
            <person name="Hansen M."/>
            <person name="Howarth C."/>
            <person name="Imamovic A."/>
            <person name="Larimer J."/>
            <person name="McCowan C."/>
            <person name="Murphy C."/>
            <person name="Neiman D."/>
            <person name="Pearson M."/>
            <person name="Priest M."/>
            <person name="Roberts A."/>
            <person name="Saif S."/>
            <person name="Shea T."/>
            <person name="Sisk P."/>
            <person name="Sykes S."/>
            <person name="Wortman J."/>
            <person name="Nusbaum C."/>
            <person name="Birren B."/>
        </authorList>
    </citation>
    <scope>NUCLEOTIDE SEQUENCE [LARGE SCALE GENOMIC DNA]</scope>
    <source>
        <strain evidence="1 2">CIP 107464</strain>
    </source>
</reference>
<dbReference type="Proteomes" id="UP000013117">
    <property type="component" value="Unassembled WGS sequence"/>
</dbReference>
<keyword evidence="2" id="KW-1185">Reference proteome</keyword>
<dbReference type="AlphaFoldDB" id="N8ZS98"/>
<dbReference type="OrthoDB" id="6693346at2"/>
<protein>
    <submittedName>
        <fullName evidence="1">Uncharacterized protein</fullName>
    </submittedName>
</protein>
<dbReference type="EMBL" id="APPN01000058">
    <property type="protein sequence ID" value="ENV34390.1"/>
    <property type="molecule type" value="Genomic_DNA"/>
</dbReference>
<organism evidence="1 2">
    <name type="scientific">Acinetobacter gerneri DSM 14967 = CIP 107464 = MTCC 9824</name>
    <dbReference type="NCBI Taxonomy" id="1120926"/>
    <lineage>
        <taxon>Bacteria</taxon>
        <taxon>Pseudomonadati</taxon>
        <taxon>Pseudomonadota</taxon>
        <taxon>Gammaproteobacteria</taxon>
        <taxon>Moraxellales</taxon>
        <taxon>Moraxellaceae</taxon>
        <taxon>Acinetobacter</taxon>
    </lineage>
</organism>
<dbReference type="HOGENOM" id="CLU_1615452_0_0_6"/>
<sequence>MKIKIFLIFLLISQYGFSQEIPKNFYMIETYKRFEKIVGDEDYTSFRFVNNNFISIAETRLKKDNRIIGKYEAKYINPLNDTSYNDYHQIVKYYEYKGGRIFRVQKKLSRIEGCEIICDNEYIYKNEKIVKKIEHPTCLSLFNMNERLIDYENSYVKKNCKLDN</sequence>
<accession>N8ZS98</accession>
<evidence type="ECO:0000313" key="2">
    <source>
        <dbReference type="Proteomes" id="UP000013117"/>
    </source>
</evidence>
<name>N8ZS98_9GAMM</name>
<dbReference type="GeneID" id="84208840"/>
<comment type="caution">
    <text evidence="1">The sequence shown here is derived from an EMBL/GenBank/DDBJ whole genome shotgun (WGS) entry which is preliminary data.</text>
</comment>
<gene>
    <name evidence="1" type="ORF">F960_01457</name>
</gene>
<proteinExistence type="predicted"/>